<reference evidence="2" key="2">
    <citation type="journal article" date="2015" name="Data Brief">
        <title>Shoot transcriptome of the giant reed, Arundo donax.</title>
        <authorList>
            <person name="Barrero R.A."/>
            <person name="Guerrero F.D."/>
            <person name="Moolhuijzen P."/>
            <person name="Goolsby J.A."/>
            <person name="Tidwell J."/>
            <person name="Bellgard S.E."/>
            <person name="Bellgard M.I."/>
        </authorList>
    </citation>
    <scope>NUCLEOTIDE SEQUENCE</scope>
    <source>
        <tissue evidence="2">Shoot tissue taken approximately 20 cm above the soil surface</tissue>
    </source>
</reference>
<reference evidence="2" key="1">
    <citation type="submission" date="2014-09" db="EMBL/GenBank/DDBJ databases">
        <authorList>
            <person name="Magalhaes I.L.F."/>
            <person name="Oliveira U."/>
            <person name="Santos F.R."/>
            <person name="Vidigal T.H.D.A."/>
            <person name="Brescovit A.D."/>
            <person name="Santos A.J."/>
        </authorList>
    </citation>
    <scope>NUCLEOTIDE SEQUENCE</scope>
    <source>
        <tissue evidence="2">Shoot tissue taken approximately 20 cm above the soil surface</tissue>
    </source>
</reference>
<proteinExistence type="predicted"/>
<evidence type="ECO:0000313" key="2">
    <source>
        <dbReference type="EMBL" id="JAD95402.1"/>
    </source>
</evidence>
<protein>
    <submittedName>
        <fullName evidence="2">Uncharacterized protein</fullName>
    </submittedName>
</protein>
<organism evidence="2">
    <name type="scientific">Arundo donax</name>
    <name type="common">Giant reed</name>
    <name type="synonym">Donax arundinaceus</name>
    <dbReference type="NCBI Taxonomy" id="35708"/>
    <lineage>
        <taxon>Eukaryota</taxon>
        <taxon>Viridiplantae</taxon>
        <taxon>Streptophyta</taxon>
        <taxon>Embryophyta</taxon>
        <taxon>Tracheophyta</taxon>
        <taxon>Spermatophyta</taxon>
        <taxon>Magnoliopsida</taxon>
        <taxon>Liliopsida</taxon>
        <taxon>Poales</taxon>
        <taxon>Poaceae</taxon>
        <taxon>PACMAD clade</taxon>
        <taxon>Arundinoideae</taxon>
        <taxon>Arundineae</taxon>
        <taxon>Arundo</taxon>
    </lineage>
</organism>
<dbReference type="EMBL" id="GBRH01202493">
    <property type="protein sequence ID" value="JAD95402.1"/>
    <property type="molecule type" value="Transcribed_RNA"/>
</dbReference>
<evidence type="ECO:0000256" key="1">
    <source>
        <dbReference type="SAM" id="MobiDB-lite"/>
    </source>
</evidence>
<dbReference type="AlphaFoldDB" id="A0A0A9EH79"/>
<accession>A0A0A9EH79</accession>
<feature type="region of interest" description="Disordered" evidence="1">
    <location>
        <begin position="40"/>
        <end position="74"/>
    </location>
</feature>
<sequence>MNLNKIFPLPLYSQVPPDKGRRDFVGNSISSMDFFFQKKKNSRVPNGAEATSKLHSPRGHATATPDSHVWSPPNVSSCLATAMQERM</sequence>
<name>A0A0A9EH79_ARUDO</name>